<evidence type="ECO:0000256" key="1">
    <source>
        <dbReference type="SAM" id="Phobius"/>
    </source>
</evidence>
<accession>A0A1T2L3M6</accession>
<evidence type="ECO:0000259" key="2">
    <source>
        <dbReference type="Pfam" id="PF13401"/>
    </source>
</evidence>
<feature type="domain" description="ORC1/DEAH AAA+ ATPase" evidence="2">
    <location>
        <begin position="40"/>
        <end position="171"/>
    </location>
</feature>
<dbReference type="Gene3D" id="3.40.50.300">
    <property type="entry name" value="P-loop containing nucleotide triphosphate hydrolases"/>
    <property type="match status" value="1"/>
</dbReference>
<dbReference type="GO" id="GO:0016887">
    <property type="term" value="F:ATP hydrolysis activity"/>
    <property type="evidence" value="ECO:0007669"/>
    <property type="project" value="InterPro"/>
</dbReference>
<dbReference type="Proteomes" id="UP000191110">
    <property type="component" value="Unassembled WGS sequence"/>
</dbReference>
<dbReference type="EMBL" id="MPRL01000046">
    <property type="protein sequence ID" value="OOZ39610.1"/>
    <property type="molecule type" value="Genomic_DNA"/>
</dbReference>
<sequence>MYLEHFALSEMPFTITPNTGFFFEYGDYRAAHNMLLLALRSGEGFLKVVAEVGMGKTLLCRALLNDLGDDYVTAYIPNPQLTAPGLRMALADELGLEFSRNIGQHRLLKLINEYLVEQHAAGKRVVLVIDEAQALPDEGLEALRLLTNLETESSKLLQVVLFGQPELDERISHPSLRQLKQRITFSHRLKPLDYPSLVAYLRYRLHVAGYRGTELFTPGAMKRLYRSSRGIPRVINILSHKALMVAFGKGDEKVRSGYMKAAIQDSTDVLSSTFSRSPILAYWLASLLTFSAVVIGVVIWSRLS</sequence>
<name>A0A1T2L3M6_9GAMM</name>
<comment type="caution">
    <text evidence="3">The sequence shown here is derived from an EMBL/GenBank/DDBJ whole genome shotgun (WGS) entry which is preliminary data.</text>
</comment>
<dbReference type="InterPro" id="IPR049945">
    <property type="entry name" value="AAA_22"/>
</dbReference>
<gene>
    <name evidence="3" type="ORF">BOW53_10725</name>
</gene>
<dbReference type="RefSeq" id="WP_078484081.1">
    <property type="nucleotide sequence ID" value="NZ_MPRL01000046.1"/>
</dbReference>
<dbReference type="InterPro" id="IPR052026">
    <property type="entry name" value="ExeA_AAA_ATPase_DNA-bind"/>
</dbReference>
<organism evidence="3 4">
    <name type="scientific">Solemya pervernicosa gill symbiont</name>
    <dbReference type="NCBI Taxonomy" id="642797"/>
    <lineage>
        <taxon>Bacteria</taxon>
        <taxon>Pseudomonadati</taxon>
        <taxon>Pseudomonadota</taxon>
        <taxon>Gammaproteobacteria</taxon>
        <taxon>sulfur-oxidizing symbionts</taxon>
    </lineage>
</organism>
<keyword evidence="1" id="KW-0812">Transmembrane</keyword>
<feature type="transmembrane region" description="Helical" evidence="1">
    <location>
        <begin position="280"/>
        <end position="300"/>
    </location>
</feature>
<dbReference type="InterPro" id="IPR027417">
    <property type="entry name" value="P-loop_NTPase"/>
</dbReference>
<keyword evidence="1" id="KW-0472">Membrane</keyword>
<keyword evidence="4" id="KW-1185">Reference proteome</keyword>
<dbReference type="Pfam" id="PF13401">
    <property type="entry name" value="AAA_22"/>
    <property type="match status" value="1"/>
</dbReference>
<dbReference type="PANTHER" id="PTHR35894">
    <property type="entry name" value="GENERAL SECRETION PATHWAY PROTEIN A-RELATED"/>
    <property type="match status" value="1"/>
</dbReference>
<dbReference type="SUPFAM" id="SSF52540">
    <property type="entry name" value="P-loop containing nucleoside triphosphate hydrolases"/>
    <property type="match status" value="1"/>
</dbReference>
<dbReference type="OrthoDB" id="9780149at2"/>
<dbReference type="PANTHER" id="PTHR35894:SF7">
    <property type="entry name" value="GENERAL SECRETION PATHWAY PROTEIN A-RELATED"/>
    <property type="match status" value="1"/>
</dbReference>
<keyword evidence="1" id="KW-1133">Transmembrane helix</keyword>
<evidence type="ECO:0000313" key="4">
    <source>
        <dbReference type="Proteomes" id="UP000191110"/>
    </source>
</evidence>
<dbReference type="AlphaFoldDB" id="A0A1T2L3M6"/>
<proteinExistence type="predicted"/>
<reference evidence="3 4" key="1">
    <citation type="submission" date="2016-11" db="EMBL/GenBank/DDBJ databases">
        <title>Mixed transmission modes and dynamic genome evolution in an obligate animal-bacterial symbiosis.</title>
        <authorList>
            <person name="Russell S.L."/>
            <person name="Corbett-Detig R.B."/>
            <person name="Cavanaugh C.M."/>
        </authorList>
    </citation>
    <scope>NUCLEOTIDE SEQUENCE [LARGE SCALE GENOMIC DNA]</scope>
    <source>
        <strain evidence="3">Sveles-Q1</strain>
    </source>
</reference>
<evidence type="ECO:0000313" key="3">
    <source>
        <dbReference type="EMBL" id="OOZ39610.1"/>
    </source>
</evidence>
<protein>
    <submittedName>
        <fullName evidence="3">AAA family ATPase</fullName>
    </submittedName>
</protein>